<name>A0A543IZB4_9ACTN</name>
<dbReference type="EMBL" id="VFPQ01000001">
    <property type="protein sequence ID" value="TQM75891.1"/>
    <property type="molecule type" value="Genomic_DNA"/>
</dbReference>
<reference evidence="2 3" key="1">
    <citation type="submission" date="2019-06" db="EMBL/GenBank/DDBJ databases">
        <title>Sequencing the genomes of 1000 actinobacteria strains.</title>
        <authorList>
            <person name="Klenk H.-P."/>
        </authorList>
    </citation>
    <scope>NUCLEOTIDE SEQUENCE [LARGE SCALE GENOMIC DNA]</scope>
    <source>
        <strain evidence="2 3">DSM 43186</strain>
    </source>
</reference>
<dbReference type="Proteomes" id="UP000319213">
    <property type="component" value="Unassembled WGS sequence"/>
</dbReference>
<dbReference type="InterPro" id="IPR029063">
    <property type="entry name" value="SAM-dependent_MTases_sf"/>
</dbReference>
<sequence>MIDIREGGYIRYVIEKQRPLWPGVSREVVVSQIETGNVGLPGSAPEQAAQEAEERPPSPDVDITKPHVARMWDFYLGGKHNYAVDREVAEQVLKLMPETRIGVRLNRRFLVETVRWMVEEAGVRQFLDIGSGLPTQQNVHEVAQAIDPDARVVYVDNDPLVRVHAEALLATDPNTIFLTGDVHDPKAVLDRPELREHLDLSKPVGLLLVAVLHFVDDNERAYEIVRTLCDALPSGSYLAISHALKDERTEQATAIYRQNNAGGRPRTEEEVRGFFAGLTPVGCGLTRIGEWTPPDRPNGLAESENVVALGDPAELKKLPGMCGIARIDR</sequence>
<keyword evidence="2" id="KW-0808">Transferase</keyword>
<dbReference type="AlphaFoldDB" id="A0A543IZB4"/>
<accession>A0A543IZB4</accession>
<feature type="compositionally biased region" description="Basic and acidic residues" evidence="1">
    <location>
        <begin position="52"/>
        <end position="63"/>
    </location>
</feature>
<comment type="caution">
    <text evidence="2">The sequence shown here is derived from an EMBL/GenBank/DDBJ whole genome shotgun (WGS) entry which is preliminary data.</text>
</comment>
<evidence type="ECO:0000313" key="3">
    <source>
        <dbReference type="Proteomes" id="UP000319213"/>
    </source>
</evidence>
<dbReference type="SUPFAM" id="SSF53335">
    <property type="entry name" value="S-adenosyl-L-methionine-dependent methyltransferases"/>
    <property type="match status" value="1"/>
</dbReference>
<dbReference type="InterPro" id="IPR006764">
    <property type="entry name" value="SAM_dep_MeTrfase_SAV2177_type"/>
</dbReference>
<evidence type="ECO:0000313" key="2">
    <source>
        <dbReference type="EMBL" id="TQM75891.1"/>
    </source>
</evidence>
<organism evidence="2 3">
    <name type="scientific">Thermopolyspora flexuosa</name>
    <dbReference type="NCBI Taxonomy" id="103836"/>
    <lineage>
        <taxon>Bacteria</taxon>
        <taxon>Bacillati</taxon>
        <taxon>Actinomycetota</taxon>
        <taxon>Actinomycetes</taxon>
        <taxon>Streptosporangiales</taxon>
        <taxon>Streptosporangiaceae</taxon>
        <taxon>Thermopolyspora</taxon>
    </lineage>
</organism>
<protein>
    <submittedName>
        <fullName evidence="2">S-adenosyl methyltransferase</fullName>
    </submittedName>
</protein>
<dbReference type="GO" id="GO:0008168">
    <property type="term" value="F:methyltransferase activity"/>
    <property type="evidence" value="ECO:0007669"/>
    <property type="project" value="UniProtKB-KW"/>
</dbReference>
<keyword evidence="2" id="KW-0489">Methyltransferase</keyword>
<proteinExistence type="predicted"/>
<feature type="region of interest" description="Disordered" evidence="1">
    <location>
        <begin position="38"/>
        <end position="63"/>
    </location>
</feature>
<dbReference type="Gene3D" id="3.40.50.150">
    <property type="entry name" value="Vaccinia Virus protein VP39"/>
    <property type="match status" value="1"/>
</dbReference>
<gene>
    <name evidence="2" type="ORF">FHX40_2613</name>
</gene>
<dbReference type="Pfam" id="PF04672">
    <property type="entry name" value="Methyltransf_19"/>
    <property type="match status" value="1"/>
</dbReference>
<keyword evidence="3" id="KW-1185">Reference proteome</keyword>
<evidence type="ECO:0000256" key="1">
    <source>
        <dbReference type="SAM" id="MobiDB-lite"/>
    </source>
</evidence>
<dbReference type="GO" id="GO:0032259">
    <property type="term" value="P:methylation"/>
    <property type="evidence" value="ECO:0007669"/>
    <property type="project" value="UniProtKB-KW"/>
</dbReference>